<dbReference type="PANTHER" id="PTHR33569:SF1">
    <property type="entry name" value="UREASE"/>
    <property type="match status" value="1"/>
</dbReference>
<dbReference type="InterPro" id="IPR050069">
    <property type="entry name" value="Urease_subunit"/>
</dbReference>
<dbReference type="InterPro" id="IPR036461">
    <property type="entry name" value="Urease_betasu_sf"/>
</dbReference>
<dbReference type="NCBIfam" id="TIGR00192">
    <property type="entry name" value="urease_beta"/>
    <property type="match status" value="1"/>
</dbReference>
<keyword evidence="5" id="KW-1185">Reference proteome</keyword>
<evidence type="ECO:0000313" key="4">
    <source>
        <dbReference type="EMBL" id="PSY39785.1"/>
    </source>
</evidence>
<organism evidence="4 5">
    <name type="scientific">Escherichia albertii</name>
    <dbReference type="NCBI Taxonomy" id="208962"/>
    <lineage>
        <taxon>Bacteria</taxon>
        <taxon>Pseudomonadati</taxon>
        <taxon>Pseudomonadota</taxon>
        <taxon>Gammaproteobacteria</taxon>
        <taxon>Enterobacterales</taxon>
        <taxon>Enterobacteriaceae</taxon>
        <taxon>Escherichia</taxon>
    </lineage>
</organism>
<comment type="caution">
    <text evidence="4">The sequence shown here is derived from an EMBL/GenBank/DDBJ whole genome shotgun (WGS) entry which is preliminary data.</text>
</comment>
<dbReference type="EC" id="3.5.1.5" evidence="3"/>
<keyword evidence="3" id="KW-0963">Cytoplasm</keyword>
<dbReference type="HAMAP" id="MF_01954">
    <property type="entry name" value="Urease_beta"/>
    <property type="match status" value="1"/>
</dbReference>
<gene>
    <name evidence="3" type="primary">ureB</name>
    <name evidence="4" type="ORF">C7B09_19080</name>
</gene>
<sequence length="146" mass="16661">MMMNTKNQSDKSVEQNSRLGGYILSKEPITFNENKPTVSLTVRNTGDRPIQVGSHFHFFEANRALEFDRAEAFGKRLNITSTTAIRFEPGDEIEVSLIPFGGKKTLYGFNNLVDGWTGENTVSNHERPDKIDAIRRARERGFKFYK</sequence>
<dbReference type="Pfam" id="PF00699">
    <property type="entry name" value="Urease_beta"/>
    <property type="match status" value="1"/>
</dbReference>
<dbReference type="PANTHER" id="PTHR33569">
    <property type="entry name" value="UREASE"/>
    <property type="match status" value="1"/>
</dbReference>
<comment type="catalytic activity">
    <reaction evidence="2 3">
        <text>urea + 2 H2O + H(+) = hydrogencarbonate + 2 NH4(+)</text>
        <dbReference type="Rhea" id="RHEA:20557"/>
        <dbReference type="ChEBI" id="CHEBI:15377"/>
        <dbReference type="ChEBI" id="CHEBI:15378"/>
        <dbReference type="ChEBI" id="CHEBI:16199"/>
        <dbReference type="ChEBI" id="CHEBI:17544"/>
        <dbReference type="ChEBI" id="CHEBI:28938"/>
        <dbReference type="EC" id="3.5.1.5"/>
    </reaction>
</comment>
<dbReference type="Proteomes" id="UP000240382">
    <property type="component" value="Unassembled WGS sequence"/>
</dbReference>
<evidence type="ECO:0000313" key="5">
    <source>
        <dbReference type="Proteomes" id="UP000240382"/>
    </source>
</evidence>
<evidence type="ECO:0000256" key="2">
    <source>
        <dbReference type="ARBA" id="ARBA00047778"/>
    </source>
</evidence>
<comment type="pathway">
    <text evidence="3">Nitrogen metabolism; urea degradation; CO(2) and NH(3) from urea (urease route): step 1/1.</text>
</comment>
<comment type="subunit">
    <text evidence="3">Heterotrimer of UreA (gamma), UreB (beta) and UreC (alpha) subunits. Three heterotrimers associate to form the active enzyme.</text>
</comment>
<comment type="similarity">
    <text evidence="3">Belongs to the urease beta subunit family.</text>
</comment>
<evidence type="ECO:0000256" key="1">
    <source>
        <dbReference type="ARBA" id="ARBA00022801"/>
    </source>
</evidence>
<dbReference type="SUPFAM" id="SSF51278">
    <property type="entry name" value="Urease, beta-subunit"/>
    <property type="match status" value="1"/>
</dbReference>
<dbReference type="NCBIfam" id="NF009682">
    <property type="entry name" value="PRK13203.1"/>
    <property type="match status" value="1"/>
</dbReference>
<dbReference type="InterPro" id="IPR002019">
    <property type="entry name" value="Urease_beta-like"/>
</dbReference>
<evidence type="ECO:0000256" key="3">
    <source>
        <dbReference type="HAMAP-Rule" id="MF_01954"/>
    </source>
</evidence>
<name>A0ABX5HEQ7_ESCAL</name>
<comment type="subcellular location">
    <subcellularLocation>
        <location evidence="3">Cytoplasm</location>
    </subcellularLocation>
</comment>
<dbReference type="Gene3D" id="2.10.150.10">
    <property type="entry name" value="Urease, beta subunit"/>
    <property type="match status" value="1"/>
</dbReference>
<reference evidence="4 5" key="1">
    <citation type="submission" date="2018-03" db="EMBL/GenBank/DDBJ databases">
        <title>Whole Genome Sequencing of Escherichia coli isolates from wildlife.</title>
        <authorList>
            <person name="Whitehouse C.A."/>
            <person name="Lacher D.W."/>
            <person name="Mammel M.K."/>
            <person name="Barnaba T."/>
            <person name="Lorch J.M."/>
        </authorList>
    </citation>
    <scope>NUCLEOTIDE SEQUENCE [LARGE SCALE GENOMIC DNA]</scope>
    <source>
        <strain evidence="4 5">20507-2</strain>
    </source>
</reference>
<accession>A0ABX5HEQ7</accession>
<dbReference type="CDD" id="cd00407">
    <property type="entry name" value="Urease_beta"/>
    <property type="match status" value="1"/>
</dbReference>
<dbReference type="EMBL" id="PYQT01000025">
    <property type="protein sequence ID" value="PSY39785.1"/>
    <property type="molecule type" value="Genomic_DNA"/>
</dbReference>
<protein>
    <recommendedName>
        <fullName evidence="3">Urease subunit beta</fullName>
        <ecNumber evidence="3">3.5.1.5</ecNumber>
    </recommendedName>
    <alternativeName>
        <fullName evidence="3">Urea amidohydrolase subunit beta</fullName>
    </alternativeName>
</protein>
<proteinExistence type="inferred from homology"/>
<keyword evidence="1 3" id="KW-0378">Hydrolase</keyword>